<dbReference type="RefSeq" id="WP_317047036.1">
    <property type="nucleotide sequence ID" value="NZ_QKYV01000007.1"/>
</dbReference>
<proteinExistence type="predicted"/>
<dbReference type="EMBL" id="QKYV01000007">
    <property type="protein sequence ID" value="PZW38840.1"/>
    <property type="molecule type" value="Genomic_DNA"/>
</dbReference>
<reference evidence="1 2" key="1">
    <citation type="submission" date="2018-06" db="EMBL/GenBank/DDBJ databases">
        <title>Genomic Encyclopedia of Archaeal and Bacterial Type Strains, Phase II (KMG-II): from individual species to whole genera.</title>
        <authorList>
            <person name="Goeker M."/>
        </authorList>
    </citation>
    <scope>NUCLEOTIDE SEQUENCE [LARGE SCALE GENOMIC DNA]</scope>
    <source>
        <strain evidence="1 2">DSM 15361</strain>
    </source>
</reference>
<keyword evidence="2" id="KW-1185">Reference proteome</keyword>
<name>A0A2W7JTR4_9FLAO</name>
<accession>A0A2W7JTR4</accession>
<dbReference type="Gene3D" id="3.40.50.150">
    <property type="entry name" value="Vaccinia Virus protein VP39"/>
    <property type="match status" value="1"/>
</dbReference>
<protein>
    <submittedName>
        <fullName evidence="1">Methyltransferase family protein</fullName>
    </submittedName>
</protein>
<sequence>MIVPDIFGQAVLDHYHHNDSENIKVLSEDFDEDEIPTDYLFRELKEMPPIEQKALQLTKGKTLDVGCCAGSHALALQGKGIEVKAIDISQGAIKVARLRGIKNAVVQDFFQEREKFDTILMLMNGIGIVGKLKNLTQFFQHLKTILNPDGKVLLDSSDLQYLFDKEENGSIWVDPTQYYGELHYQIKYKNEISAIFDWLYVDFNSLQLAAESNGFSCKLIQEGEHYDYLAELKLS</sequence>
<keyword evidence="1" id="KW-0489">Methyltransferase</keyword>
<gene>
    <name evidence="1" type="ORF">LX95_02509</name>
</gene>
<dbReference type="Pfam" id="PF13489">
    <property type="entry name" value="Methyltransf_23"/>
    <property type="match status" value="1"/>
</dbReference>
<dbReference type="GO" id="GO:0032259">
    <property type="term" value="P:methylation"/>
    <property type="evidence" value="ECO:0007669"/>
    <property type="project" value="UniProtKB-KW"/>
</dbReference>
<dbReference type="InterPro" id="IPR029063">
    <property type="entry name" value="SAM-dependent_MTases_sf"/>
</dbReference>
<comment type="caution">
    <text evidence="1">The sequence shown here is derived from an EMBL/GenBank/DDBJ whole genome shotgun (WGS) entry which is preliminary data.</text>
</comment>
<evidence type="ECO:0000313" key="2">
    <source>
        <dbReference type="Proteomes" id="UP000249542"/>
    </source>
</evidence>
<dbReference type="SUPFAM" id="SSF53335">
    <property type="entry name" value="S-adenosyl-L-methionine-dependent methyltransferases"/>
    <property type="match status" value="1"/>
</dbReference>
<keyword evidence="1" id="KW-0808">Transferase</keyword>
<dbReference type="GO" id="GO:0008757">
    <property type="term" value="F:S-adenosylmethionine-dependent methyltransferase activity"/>
    <property type="evidence" value="ECO:0007669"/>
    <property type="project" value="InterPro"/>
</dbReference>
<dbReference type="Proteomes" id="UP000249542">
    <property type="component" value="Unassembled WGS sequence"/>
</dbReference>
<organism evidence="1 2">
    <name type="scientific">Mesonia algae</name>
    <dbReference type="NCBI Taxonomy" id="213248"/>
    <lineage>
        <taxon>Bacteria</taxon>
        <taxon>Pseudomonadati</taxon>
        <taxon>Bacteroidota</taxon>
        <taxon>Flavobacteriia</taxon>
        <taxon>Flavobacteriales</taxon>
        <taxon>Flavobacteriaceae</taxon>
        <taxon>Mesonia</taxon>
    </lineage>
</organism>
<evidence type="ECO:0000313" key="1">
    <source>
        <dbReference type="EMBL" id="PZW38840.1"/>
    </source>
</evidence>
<dbReference type="AlphaFoldDB" id="A0A2W7JTR4"/>